<feature type="transmembrane region" description="Helical" evidence="18">
    <location>
        <begin position="146"/>
        <end position="167"/>
    </location>
</feature>
<evidence type="ECO:0000256" key="1">
    <source>
        <dbReference type="ARBA" id="ARBA00004448"/>
    </source>
</evidence>
<keyword evidence="13" id="KW-0830">Ubiquinone</keyword>
<evidence type="ECO:0000256" key="13">
    <source>
        <dbReference type="ARBA" id="ARBA00023075"/>
    </source>
</evidence>
<feature type="transmembrane region" description="Helical" evidence="18">
    <location>
        <begin position="7"/>
        <end position="33"/>
    </location>
</feature>
<feature type="domain" description="NADH:quinone oxidoreductase/Mrp antiporter transmembrane" evidence="19">
    <location>
        <begin position="87"/>
        <end position="281"/>
    </location>
</feature>
<evidence type="ECO:0000256" key="16">
    <source>
        <dbReference type="ARBA" id="ARBA00031028"/>
    </source>
</evidence>
<reference evidence="20" key="1">
    <citation type="journal article" date="2016" name="Mar. Biotechnol.">
        <title>Intraspecific Variation in Mitogenomes of Five Crassostrea Species Provides Insight into Oyster Diversification and Speciation.</title>
        <authorList>
            <person name="Ren J."/>
            <person name="Hou Z."/>
            <person name="Wang H."/>
            <person name="Sun M.A."/>
            <person name="Liu X."/>
            <person name="Liu B."/>
            <person name="Guo X."/>
        </authorList>
    </citation>
    <scope>NUCLEOTIDE SEQUENCE</scope>
    <source>
        <strain evidence="20">XS14</strain>
    </source>
</reference>
<feature type="transmembrane region" description="Helical" evidence="18">
    <location>
        <begin position="312"/>
        <end position="331"/>
    </location>
</feature>
<feature type="transmembrane region" description="Helical" evidence="18">
    <location>
        <begin position="53"/>
        <end position="78"/>
    </location>
</feature>
<keyword evidence="15 18" id="KW-0472">Membrane</keyword>
<dbReference type="EC" id="7.1.1.2" evidence="3"/>
<keyword evidence="14 20" id="KW-0496">Mitochondrion</keyword>
<evidence type="ECO:0000256" key="4">
    <source>
        <dbReference type="ARBA" id="ARBA00021008"/>
    </source>
</evidence>
<dbReference type="InterPro" id="IPR001750">
    <property type="entry name" value="ND/Mrp_TM"/>
</dbReference>
<evidence type="ECO:0000256" key="14">
    <source>
        <dbReference type="ARBA" id="ARBA00023128"/>
    </source>
</evidence>
<protein>
    <recommendedName>
        <fullName evidence="4">NADH-ubiquinone oxidoreductase chain 2</fullName>
        <ecNumber evidence="3">7.1.1.2</ecNumber>
    </recommendedName>
    <alternativeName>
        <fullName evidence="16">NADH dehydrogenase subunit 2</fullName>
    </alternativeName>
</protein>
<keyword evidence="7 18" id="KW-0812">Transmembrane</keyword>
<dbReference type="PANTHER" id="PTHR46552:SF1">
    <property type="entry name" value="NADH-UBIQUINONE OXIDOREDUCTASE CHAIN 2"/>
    <property type="match status" value="1"/>
</dbReference>
<keyword evidence="6" id="KW-0679">Respiratory chain</keyword>
<keyword evidence="5" id="KW-0813">Transport</keyword>
<comment type="catalytic activity">
    <reaction evidence="17">
        <text>a ubiquinone + NADH + 5 H(+)(in) = a ubiquinol + NAD(+) + 4 H(+)(out)</text>
        <dbReference type="Rhea" id="RHEA:29091"/>
        <dbReference type="Rhea" id="RHEA-COMP:9565"/>
        <dbReference type="Rhea" id="RHEA-COMP:9566"/>
        <dbReference type="ChEBI" id="CHEBI:15378"/>
        <dbReference type="ChEBI" id="CHEBI:16389"/>
        <dbReference type="ChEBI" id="CHEBI:17976"/>
        <dbReference type="ChEBI" id="CHEBI:57540"/>
        <dbReference type="ChEBI" id="CHEBI:57945"/>
        <dbReference type="EC" id="7.1.1.2"/>
    </reaction>
</comment>
<evidence type="ECO:0000256" key="9">
    <source>
        <dbReference type="ARBA" id="ARBA00022967"/>
    </source>
</evidence>
<evidence type="ECO:0000259" key="19">
    <source>
        <dbReference type="Pfam" id="PF00361"/>
    </source>
</evidence>
<dbReference type="EMBL" id="KJ855247">
    <property type="protein sequence ID" value="AIM52272.1"/>
    <property type="molecule type" value="Genomic_DNA"/>
</dbReference>
<dbReference type="InterPro" id="IPR050175">
    <property type="entry name" value="Complex_I_Subunit_2"/>
</dbReference>
<evidence type="ECO:0000256" key="17">
    <source>
        <dbReference type="ARBA" id="ARBA00049551"/>
    </source>
</evidence>
<keyword evidence="11 18" id="KW-1133">Transmembrane helix</keyword>
<evidence type="ECO:0000313" key="20">
    <source>
        <dbReference type="EMBL" id="AIM52272.1"/>
    </source>
</evidence>
<dbReference type="GO" id="GO:0006120">
    <property type="term" value="P:mitochondrial electron transport, NADH to ubiquinone"/>
    <property type="evidence" value="ECO:0007669"/>
    <property type="project" value="TreeGrafter"/>
</dbReference>
<feature type="transmembrane region" description="Helical" evidence="18">
    <location>
        <begin position="115"/>
        <end position="139"/>
    </location>
</feature>
<dbReference type="GO" id="GO:0008137">
    <property type="term" value="F:NADH dehydrogenase (ubiquinone) activity"/>
    <property type="evidence" value="ECO:0007669"/>
    <property type="project" value="UniProtKB-EC"/>
</dbReference>
<evidence type="ECO:0000256" key="2">
    <source>
        <dbReference type="ARBA" id="ARBA00007012"/>
    </source>
</evidence>
<name>A0A0G2R5C2_9BIVA</name>
<evidence type="ECO:0000256" key="18">
    <source>
        <dbReference type="SAM" id="Phobius"/>
    </source>
</evidence>
<sequence length="332" mass="36941">MQMLSMIVFLVMSLMASIAMLFMSSIFWVWVMTDVGTLFLIPFLSAETRPKKSWFTGVATYFVVQFFGSVMILGGIILDWAIQATDCSSAMMCFGFALKLGMVPLHFWVSRSFVYFHYGGIFIVGAGQKVFVVACVPLFSDVPLCAYAYYLMAVGSMIYGPIAMFNAIAVKSFLAYSSVTHTGFLVIGSFFGLHIVYAYSFIYCVSMAFLVFMLWSGDCKFMKNLGSELPGYYKTGFVCIAMSFSGFPPFLDFCTKFVIIQLSMEQNSTITITAVLTSSLINLIVWVWVLFIVTSSEVKEPGFLSGTTGQNVLNMSCIIWNLFMGAGFSMLY</sequence>
<evidence type="ECO:0000256" key="6">
    <source>
        <dbReference type="ARBA" id="ARBA00022660"/>
    </source>
</evidence>
<dbReference type="Pfam" id="PF00361">
    <property type="entry name" value="Proton_antipo_M"/>
    <property type="match status" value="1"/>
</dbReference>
<proteinExistence type="inferred from homology"/>
<dbReference type="AlphaFoldDB" id="A0A0G2R5C2"/>
<evidence type="ECO:0000256" key="5">
    <source>
        <dbReference type="ARBA" id="ARBA00022448"/>
    </source>
</evidence>
<evidence type="ECO:0000256" key="7">
    <source>
        <dbReference type="ARBA" id="ARBA00022692"/>
    </source>
</evidence>
<organism evidence="20">
    <name type="scientific">Magallana angulata</name>
    <dbReference type="NCBI Taxonomy" id="2784310"/>
    <lineage>
        <taxon>Eukaryota</taxon>
        <taxon>Metazoa</taxon>
        <taxon>Spiralia</taxon>
        <taxon>Lophotrochozoa</taxon>
        <taxon>Mollusca</taxon>
        <taxon>Bivalvia</taxon>
        <taxon>Autobranchia</taxon>
        <taxon>Pteriomorphia</taxon>
        <taxon>Ostreida</taxon>
        <taxon>Ostreoidea</taxon>
        <taxon>Ostreidae</taxon>
        <taxon>Magallana</taxon>
    </lineage>
</organism>
<evidence type="ECO:0000256" key="8">
    <source>
        <dbReference type="ARBA" id="ARBA00022792"/>
    </source>
</evidence>
<evidence type="ECO:0000256" key="10">
    <source>
        <dbReference type="ARBA" id="ARBA00022982"/>
    </source>
</evidence>
<feature type="transmembrane region" description="Helical" evidence="18">
    <location>
        <begin position="90"/>
        <end position="109"/>
    </location>
</feature>
<feature type="transmembrane region" description="Helical" evidence="18">
    <location>
        <begin position="196"/>
        <end position="215"/>
    </location>
</feature>
<evidence type="ECO:0000256" key="15">
    <source>
        <dbReference type="ARBA" id="ARBA00023136"/>
    </source>
</evidence>
<evidence type="ECO:0000256" key="3">
    <source>
        <dbReference type="ARBA" id="ARBA00012944"/>
    </source>
</evidence>
<evidence type="ECO:0000256" key="11">
    <source>
        <dbReference type="ARBA" id="ARBA00022989"/>
    </source>
</evidence>
<comment type="similarity">
    <text evidence="2">Belongs to the complex I subunit 2 family.</text>
</comment>
<keyword evidence="12" id="KW-0520">NAD</keyword>
<evidence type="ECO:0000256" key="12">
    <source>
        <dbReference type="ARBA" id="ARBA00023027"/>
    </source>
</evidence>
<dbReference type="PANTHER" id="PTHR46552">
    <property type="entry name" value="NADH-UBIQUINONE OXIDOREDUCTASE CHAIN 2"/>
    <property type="match status" value="1"/>
</dbReference>
<feature type="transmembrane region" description="Helical" evidence="18">
    <location>
        <begin position="270"/>
        <end position="292"/>
    </location>
</feature>
<keyword evidence="8" id="KW-0999">Mitochondrion inner membrane</keyword>
<keyword evidence="10" id="KW-0249">Electron transport</keyword>
<dbReference type="GO" id="GO:0005743">
    <property type="term" value="C:mitochondrial inner membrane"/>
    <property type="evidence" value="ECO:0007669"/>
    <property type="project" value="UniProtKB-SubCell"/>
</dbReference>
<gene>
    <name evidence="20" type="primary">ND2</name>
</gene>
<accession>A0A0G2R5C2</accession>
<keyword evidence="9" id="KW-1278">Translocase</keyword>
<geneLocation type="mitochondrion" evidence="20"/>
<comment type="subcellular location">
    <subcellularLocation>
        <location evidence="1">Mitochondrion inner membrane</location>
        <topology evidence="1">Multi-pass membrane protein</topology>
    </subcellularLocation>
</comment>